<proteinExistence type="predicted"/>
<dbReference type="STRING" id="1798664.A3C93_00665"/>
<dbReference type="AlphaFoldDB" id="A0A1G2DET1"/>
<name>A0A1G2DET1_9BACT</name>
<accession>A0A1G2DET1</accession>
<sequence>MSGHTLHPKRPPRRGFFLGALIACCFFPAGFVSANSMSGWVSLGSEVMGADSSCGAGGALYDFQVMDYDTETPVSVTNINVRTYVRGSSPTQFLQTVTGTSLTGTVCMNVYSQGVDINITGGANYYDFRGTYYWETNPAAADGKRMRAHIHLRPRTNPTEDVAHFSPAAGTAYQNEPSYQIALNSLSSIYGANSANRISFYL</sequence>
<gene>
    <name evidence="1" type="ORF">A3C93_00665</name>
</gene>
<dbReference type="Proteomes" id="UP000178636">
    <property type="component" value="Unassembled WGS sequence"/>
</dbReference>
<evidence type="ECO:0000313" key="1">
    <source>
        <dbReference type="EMBL" id="OGZ12154.1"/>
    </source>
</evidence>
<dbReference type="EMBL" id="MHLO01000023">
    <property type="protein sequence ID" value="OGZ12154.1"/>
    <property type="molecule type" value="Genomic_DNA"/>
</dbReference>
<organism evidence="1 2">
    <name type="scientific">Candidatus Lloydbacteria bacterium RIFCSPHIGHO2_02_FULL_54_17</name>
    <dbReference type="NCBI Taxonomy" id="1798664"/>
    <lineage>
        <taxon>Bacteria</taxon>
        <taxon>Candidatus Lloydiibacteriota</taxon>
    </lineage>
</organism>
<evidence type="ECO:0000313" key="2">
    <source>
        <dbReference type="Proteomes" id="UP000178636"/>
    </source>
</evidence>
<protein>
    <submittedName>
        <fullName evidence="1">Uncharacterized protein</fullName>
    </submittedName>
</protein>
<reference evidence="1 2" key="1">
    <citation type="journal article" date="2016" name="Nat. Commun.">
        <title>Thousands of microbial genomes shed light on interconnected biogeochemical processes in an aquifer system.</title>
        <authorList>
            <person name="Anantharaman K."/>
            <person name="Brown C.T."/>
            <person name="Hug L.A."/>
            <person name="Sharon I."/>
            <person name="Castelle C.J."/>
            <person name="Probst A.J."/>
            <person name="Thomas B.C."/>
            <person name="Singh A."/>
            <person name="Wilkins M.J."/>
            <person name="Karaoz U."/>
            <person name="Brodie E.L."/>
            <person name="Williams K.H."/>
            <person name="Hubbard S.S."/>
            <person name="Banfield J.F."/>
        </authorList>
    </citation>
    <scope>NUCLEOTIDE SEQUENCE [LARGE SCALE GENOMIC DNA]</scope>
</reference>
<comment type="caution">
    <text evidence="1">The sequence shown here is derived from an EMBL/GenBank/DDBJ whole genome shotgun (WGS) entry which is preliminary data.</text>
</comment>